<dbReference type="Proteomes" id="UP000054537">
    <property type="component" value="Unassembled WGS sequence"/>
</dbReference>
<evidence type="ECO:0000256" key="1">
    <source>
        <dbReference type="SAM" id="Phobius"/>
    </source>
</evidence>
<name>A0A0A6X7A6_ACTUT</name>
<organism evidence="2 3">
    <name type="scientific">Actinoplanes utahensis</name>
    <dbReference type="NCBI Taxonomy" id="1869"/>
    <lineage>
        <taxon>Bacteria</taxon>
        <taxon>Bacillati</taxon>
        <taxon>Actinomycetota</taxon>
        <taxon>Actinomycetes</taxon>
        <taxon>Micromonosporales</taxon>
        <taxon>Micromonosporaceae</taxon>
        <taxon>Actinoplanes</taxon>
    </lineage>
</organism>
<sequence>MRGMASAMSRELMRPSRSLAIMIAVGAVALLIFGISQMIIIGEFHWFVALWLAAGIVIVALAVRRIRQRR</sequence>
<gene>
    <name evidence="2" type="ORF">MB27_19250</name>
</gene>
<evidence type="ECO:0000313" key="2">
    <source>
        <dbReference type="EMBL" id="KHD76022.1"/>
    </source>
</evidence>
<accession>A0A0A6X7A6</accession>
<dbReference type="EMBL" id="JRTT01000021">
    <property type="protein sequence ID" value="KHD76022.1"/>
    <property type="molecule type" value="Genomic_DNA"/>
</dbReference>
<keyword evidence="1" id="KW-1133">Transmembrane helix</keyword>
<comment type="caution">
    <text evidence="2">The sequence shown here is derived from an EMBL/GenBank/DDBJ whole genome shotgun (WGS) entry which is preliminary data.</text>
</comment>
<dbReference type="STRING" id="1869.MB27_19250"/>
<evidence type="ECO:0000313" key="3">
    <source>
        <dbReference type="Proteomes" id="UP000054537"/>
    </source>
</evidence>
<proteinExistence type="predicted"/>
<keyword evidence="1" id="KW-0472">Membrane</keyword>
<feature type="transmembrane region" description="Helical" evidence="1">
    <location>
        <begin position="46"/>
        <end position="63"/>
    </location>
</feature>
<reference evidence="2 3" key="1">
    <citation type="submission" date="2014-10" db="EMBL/GenBank/DDBJ databases">
        <title>Draft genome sequence of Actinoplanes utahensis NRRL 12052.</title>
        <authorList>
            <person name="Velasco-Bucheli B."/>
            <person name="del Cerro C."/>
            <person name="Hormigo D."/>
            <person name="Garcia J.L."/>
            <person name="Acebal C."/>
            <person name="Arroyo M."/>
            <person name="de la Mata I."/>
        </authorList>
    </citation>
    <scope>NUCLEOTIDE SEQUENCE [LARGE SCALE GENOMIC DNA]</scope>
    <source>
        <strain evidence="2 3">NRRL 12052</strain>
    </source>
</reference>
<feature type="transmembrane region" description="Helical" evidence="1">
    <location>
        <begin position="20"/>
        <end position="40"/>
    </location>
</feature>
<protein>
    <submittedName>
        <fullName evidence="2">Uncharacterized protein</fullName>
    </submittedName>
</protein>
<dbReference type="AlphaFoldDB" id="A0A0A6X7A6"/>
<keyword evidence="1" id="KW-0812">Transmembrane</keyword>
<keyword evidence="3" id="KW-1185">Reference proteome</keyword>